<organism evidence="2 3">
    <name type="scientific">Streptomyces ipomoeae</name>
    <dbReference type="NCBI Taxonomy" id="103232"/>
    <lineage>
        <taxon>Bacteria</taxon>
        <taxon>Bacillati</taxon>
        <taxon>Actinomycetota</taxon>
        <taxon>Actinomycetes</taxon>
        <taxon>Kitasatosporales</taxon>
        <taxon>Streptomycetaceae</taxon>
        <taxon>Streptomyces</taxon>
    </lineage>
</organism>
<dbReference type="AlphaFoldDB" id="A0AAE8W5M5"/>
<feature type="region of interest" description="Disordered" evidence="1">
    <location>
        <begin position="137"/>
        <end position="157"/>
    </location>
</feature>
<reference evidence="2 3" key="1">
    <citation type="submission" date="2019-03" db="EMBL/GenBank/DDBJ databases">
        <title>Comparative genomic analyses of the sweetpotato soil rot pathogen, Streptomyces ipomoeae.</title>
        <authorList>
            <person name="Ruschel Soares N."/>
            <person name="Badger J.H."/>
            <person name="Huguet-Tapia J.C."/>
            <person name="Clark C.A."/>
            <person name="Pettis G.S."/>
        </authorList>
    </citation>
    <scope>NUCLEOTIDE SEQUENCE [LARGE SCALE GENOMIC DNA]</scope>
    <source>
        <strain evidence="2 3">88-35</strain>
    </source>
</reference>
<evidence type="ECO:0000256" key="1">
    <source>
        <dbReference type="SAM" id="MobiDB-lite"/>
    </source>
</evidence>
<gene>
    <name evidence="2" type="ORF">Sipo8835_05530</name>
</gene>
<feature type="region of interest" description="Disordered" evidence="1">
    <location>
        <begin position="79"/>
        <end position="101"/>
    </location>
</feature>
<comment type="caution">
    <text evidence="2">The sequence shown here is derived from an EMBL/GenBank/DDBJ whole genome shotgun (WGS) entry which is preliminary data.</text>
</comment>
<accession>A0AAE8W5M5</accession>
<feature type="compositionally biased region" description="Basic and acidic residues" evidence="1">
    <location>
        <begin position="84"/>
        <end position="101"/>
    </location>
</feature>
<sequence>MSGRPFRRTALPCALGRSAHLVLALALTISALVLFCAGPPVGEAPVRSPHAVSAAPTASAAASASASAVVSASVAKRPVAVRAHRAEPDPCEHDSGGHDCHSPDPRAVLGHVPLPGADHTAAPGQPAAAPALMAPVRSGEPGRARPPDLHELQLLRV</sequence>
<evidence type="ECO:0000313" key="2">
    <source>
        <dbReference type="EMBL" id="TQE38182.1"/>
    </source>
</evidence>
<proteinExistence type="predicted"/>
<dbReference type="Proteomes" id="UP000318720">
    <property type="component" value="Unassembled WGS sequence"/>
</dbReference>
<name>A0AAE8W5M5_9ACTN</name>
<feature type="compositionally biased region" description="Basic and acidic residues" evidence="1">
    <location>
        <begin position="140"/>
        <end position="157"/>
    </location>
</feature>
<protein>
    <submittedName>
        <fullName evidence="2">Uncharacterized protein</fullName>
    </submittedName>
</protein>
<evidence type="ECO:0000313" key="3">
    <source>
        <dbReference type="Proteomes" id="UP000318720"/>
    </source>
</evidence>
<dbReference type="RefSeq" id="WP_141580976.1">
    <property type="nucleotide sequence ID" value="NZ_SPAZ01000048.1"/>
</dbReference>
<dbReference type="EMBL" id="SPAZ01000048">
    <property type="protein sequence ID" value="TQE38182.1"/>
    <property type="molecule type" value="Genomic_DNA"/>
</dbReference>